<dbReference type="InterPro" id="IPR014030">
    <property type="entry name" value="Ketoacyl_synth_N"/>
</dbReference>
<evidence type="ECO:0000313" key="2">
    <source>
        <dbReference type="EMBL" id="MFD2232722.1"/>
    </source>
</evidence>
<comment type="caution">
    <text evidence="2">The sequence shown here is derived from an EMBL/GenBank/DDBJ whole genome shotgun (WGS) entry which is preliminary data.</text>
</comment>
<name>A0ABW5C8Q1_9PROT</name>
<dbReference type="RefSeq" id="WP_377314288.1">
    <property type="nucleotide sequence ID" value="NZ_JBHUIY010000003.1"/>
</dbReference>
<feature type="domain" description="Beta-ketoacyl synthase-like N-terminal" evidence="1">
    <location>
        <begin position="4"/>
        <end position="217"/>
    </location>
</feature>
<dbReference type="EMBL" id="JBHUIY010000003">
    <property type="protein sequence ID" value="MFD2232722.1"/>
    <property type="molecule type" value="Genomic_DNA"/>
</dbReference>
<evidence type="ECO:0000259" key="1">
    <source>
        <dbReference type="Pfam" id="PF13723"/>
    </source>
</evidence>
<evidence type="ECO:0000313" key="3">
    <source>
        <dbReference type="Proteomes" id="UP001597296"/>
    </source>
</evidence>
<accession>A0ABW5C8Q1</accession>
<proteinExistence type="predicted"/>
<sequence>MEAWAGWFAGAEALEQGGAIAPARPLPTPLRRRITPIGRRALEAAWAVLPEGPMPRLVLSSRHGEYQRTFDLLGQLAAEGTVSPADFSLSVHHALAGLLSIVTGGDGGHTAVSAGPESFGFGLIEAAGCAAEDRAGAILLHFDAPLPELYRPVAAPDRPELALALRLAPPGSSAGIGLELALDPGGTGDDGLAESCARVLRGAAAAEAAGPRFGWRWRRGDSGPDGGGDDG</sequence>
<dbReference type="Proteomes" id="UP001597296">
    <property type="component" value="Unassembled WGS sequence"/>
</dbReference>
<keyword evidence="3" id="KW-1185">Reference proteome</keyword>
<gene>
    <name evidence="2" type="ORF">ACFSNB_02765</name>
</gene>
<reference evidence="3" key="1">
    <citation type="journal article" date="2019" name="Int. J. Syst. Evol. Microbiol.">
        <title>The Global Catalogue of Microorganisms (GCM) 10K type strain sequencing project: providing services to taxonomists for standard genome sequencing and annotation.</title>
        <authorList>
            <consortium name="The Broad Institute Genomics Platform"/>
            <consortium name="The Broad Institute Genome Sequencing Center for Infectious Disease"/>
            <person name="Wu L."/>
            <person name="Ma J."/>
        </authorList>
    </citation>
    <scope>NUCLEOTIDE SEQUENCE [LARGE SCALE GENOMIC DNA]</scope>
    <source>
        <strain evidence="3">KCTC 15012</strain>
    </source>
</reference>
<dbReference type="Pfam" id="PF13723">
    <property type="entry name" value="Ketoacyl-synt_2"/>
    <property type="match status" value="1"/>
</dbReference>
<organism evidence="2 3">
    <name type="scientific">Phaeospirillum tilakii</name>
    <dbReference type="NCBI Taxonomy" id="741673"/>
    <lineage>
        <taxon>Bacteria</taxon>
        <taxon>Pseudomonadati</taxon>
        <taxon>Pseudomonadota</taxon>
        <taxon>Alphaproteobacteria</taxon>
        <taxon>Rhodospirillales</taxon>
        <taxon>Rhodospirillaceae</taxon>
        <taxon>Phaeospirillum</taxon>
    </lineage>
</organism>
<protein>
    <submittedName>
        <fullName evidence="2">Beta-ketoacyl synthase chain length factor</fullName>
    </submittedName>
</protein>